<gene>
    <name evidence="5" type="ORF">PU1002_03566</name>
</gene>
<dbReference type="Gene3D" id="3.40.640.10">
    <property type="entry name" value="Type I PLP-dependent aspartate aminotransferase-like (Major domain)"/>
    <property type="match status" value="1"/>
</dbReference>
<keyword evidence="5" id="KW-0808">Transferase</keyword>
<dbReference type="Proteomes" id="UP000005306">
    <property type="component" value="Unassembled WGS sequence"/>
</dbReference>
<dbReference type="GO" id="GO:0000271">
    <property type="term" value="P:polysaccharide biosynthetic process"/>
    <property type="evidence" value="ECO:0007669"/>
    <property type="project" value="TreeGrafter"/>
</dbReference>
<sequence>MKKKKMKKNKISPFYFDLNKSERKHLLNDFSEILKNGKLILGDQTIKFEKKFAKEVSTKYAVAVNSGTTALQILLMLSIKTKNSLVAVPTNTNFATVAAILYAGGKPFYLDMDEKFFAPKYDDFLYFYKKYKFKGIVWVHIGGIISPDFLKVRNFCNKKKLFLIEDCAHAHGSSIKGINAGAKSTGGAFSFFPTKVMTTMEGGMITTNDESIYKRSMSLRNQGKRAGNFGGLHHDLGNSWRILEVSATLGLIQLKKLKTMLRKRKKIFDIYSKVFEKKKIPFCKTDHMDRCSNYKMIVFAKSIEHKKNLKQKLFKEGVVCGGEVYEIPCHRQPVFKKLVKSKSSLKRSEYFCSIHFCPPLTSGMSEKDAKYCAEMIGKIY</sequence>
<name>Q1V1W4_PELU1</name>
<feature type="active site" description="Proton acceptor" evidence="2">
    <location>
        <position position="195"/>
    </location>
</feature>
<keyword evidence="3 4" id="KW-0663">Pyridoxal phosphate</keyword>
<dbReference type="InterPro" id="IPR015424">
    <property type="entry name" value="PyrdxlP-dep_Trfase"/>
</dbReference>
<dbReference type="PANTHER" id="PTHR30244">
    <property type="entry name" value="TRANSAMINASE"/>
    <property type="match status" value="1"/>
</dbReference>
<reference evidence="5 6" key="1">
    <citation type="submission" date="2006-04" db="EMBL/GenBank/DDBJ databases">
        <authorList>
            <person name="Giovannoni S.J."/>
            <person name="Cho J.-C."/>
            <person name="Ferriera S."/>
            <person name="Johnson J."/>
            <person name="Kravitz S."/>
            <person name="Halpern A."/>
            <person name="Remington K."/>
            <person name="Beeson K."/>
            <person name="Tran B."/>
            <person name="Rogers Y.-H."/>
            <person name="Friedman R."/>
            <person name="Venter J.C."/>
        </authorList>
    </citation>
    <scope>NUCLEOTIDE SEQUENCE [LARGE SCALE GENOMIC DNA]</scope>
    <source>
        <strain evidence="5 6">HTCC1002</strain>
    </source>
</reference>
<dbReference type="Pfam" id="PF01041">
    <property type="entry name" value="DegT_DnrJ_EryC1"/>
    <property type="match status" value="1"/>
</dbReference>
<dbReference type="GO" id="GO:0008483">
    <property type="term" value="F:transaminase activity"/>
    <property type="evidence" value="ECO:0007669"/>
    <property type="project" value="UniProtKB-KW"/>
</dbReference>
<feature type="modified residue" description="N6-(pyridoxal phosphate)lysine" evidence="3">
    <location>
        <position position="195"/>
    </location>
</feature>
<evidence type="ECO:0000256" key="3">
    <source>
        <dbReference type="PIRSR" id="PIRSR000390-2"/>
    </source>
</evidence>
<dbReference type="EMBL" id="AAPV01000001">
    <property type="protein sequence ID" value="EAS84764.1"/>
    <property type="molecule type" value="Genomic_DNA"/>
</dbReference>
<dbReference type="InterPro" id="IPR015421">
    <property type="entry name" value="PyrdxlP-dep_Trfase_major"/>
</dbReference>
<dbReference type="AlphaFoldDB" id="Q1V1W4"/>
<dbReference type="PIRSF" id="PIRSF000390">
    <property type="entry name" value="PLP_StrS"/>
    <property type="match status" value="1"/>
</dbReference>
<proteinExistence type="inferred from homology"/>
<dbReference type="PANTHER" id="PTHR30244:SF34">
    <property type="entry name" value="DTDP-4-AMINO-4,6-DIDEOXYGALACTOSE TRANSAMINASE"/>
    <property type="match status" value="1"/>
</dbReference>
<dbReference type="InterPro" id="IPR000653">
    <property type="entry name" value="DegT/StrS_aminotransferase"/>
</dbReference>
<protein>
    <submittedName>
        <fullName evidence="5">DegT/DnrJ/EryC1/StrS aminotransferase</fullName>
    </submittedName>
</protein>
<evidence type="ECO:0000256" key="4">
    <source>
        <dbReference type="RuleBase" id="RU004508"/>
    </source>
</evidence>
<evidence type="ECO:0000313" key="5">
    <source>
        <dbReference type="EMBL" id="EAS84764.1"/>
    </source>
</evidence>
<evidence type="ECO:0000313" key="6">
    <source>
        <dbReference type="Proteomes" id="UP000005306"/>
    </source>
</evidence>
<evidence type="ECO:0000256" key="2">
    <source>
        <dbReference type="PIRSR" id="PIRSR000390-1"/>
    </source>
</evidence>
<dbReference type="SUPFAM" id="SSF53383">
    <property type="entry name" value="PLP-dependent transferases"/>
    <property type="match status" value="1"/>
</dbReference>
<dbReference type="GO" id="GO:0030170">
    <property type="term" value="F:pyridoxal phosphate binding"/>
    <property type="evidence" value="ECO:0007669"/>
    <property type="project" value="TreeGrafter"/>
</dbReference>
<keyword evidence="5" id="KW-0032">Aminotransferase</keyword>
<evidence type="ECO:0000256" key="1">
    <source>
        <dbReference type="ARBA" id="ARBA00037999"/>
    </source>
</evidence>
<comment type="similarity">
    <text evidence="1 4">Belongs to the DegT/DnrJ/EryC1 family.</text>
</comment>
<dbReference type="HOGENOM" id="CLU_033332_0_1_5"/>
<comment type="caution">
    <text evidence="5">The sequence shown here is derived from an EMBL/GenBank/DDBJ whole genome shotgun (WGS) entry which is preliminary data.</text>
</comment>
<organism evidence="5 6">
    <name type="scientific">Pelagibacter ubique (strain HTCC1002)</name>
    <dbReference type="NCBI Taxonomy" id="314261"/>
    <lineage>
        <taxon>Bacteria</taxon>
        <taxon>Pseudomonadati</taxon>
        <taxon>Pseudomonadota</taxon>
        <taxon>Alphaproteobacteria</taxon>
        <taxon>Candidatus Pelagibacterales</taxon>
        <taxon>Candidatus Pelagibacteraceae</taxon>
        <taxon>Candidatus Pelagibacter</taxon>
    </lineage>
</organism>
<accession>Q1V1W4</accession>